<gene>
    <name evidence="3" type="ORF">Rsub_07568</name>
</gene>
<dbReference type="PANTHER" id="PTHR43096:SF58">
    <property type="entry name" value="CHAPERONE DNAJ-DOMAIN SUPERFAMILY PROTEIN"/>
    <property type="match status" value="1"/>
</dbReference>
<dbReference type="SMART" id="SM00271">
    <property type="entry name" value="DnaJ"/>
    <property type="match status" value="1"/>
</dbReference>
<dbReference type="STRING" id="307507.A0A2V0PD24"/>
<comment type="caution">
    <text evidence="3">The sequence shown here is derived from an EMBL/GenBank/DDBJ whole genome shotgun (WGS) entry which is preliminary data.</text>
</comment>
<feature type="domain" description="J" evidence="2">
    <location>
        <begin position="53"/>
        <end position="117"/>
    </location>
</feature>
<dbReference type="EMBL" id="BDRX01000059">
    <property type="protein sequence ID" value="GBF95067.1"/>
    <property type="molecule type" value="Genomic_DNA"/>
</dbReference>
<evidence type="ECO:0000256" key="1">
    <source>
        <dbReference type="SAM" id="MobiDB-lite"/>
    </source>
</evidence>
<protein>
    <recommendedName>
        <fullName evidence="2">J domain-containing protein</fullName>
    </recommendedName>
</protein>
<dbReference type="PANTHER" id="PTHR43096">
    <property type="entry name" value="DNAJ HOMOLOG 1, MITOCHONDRIAL-RELATED"/>
    <property type="match status" value="1"/>
</dbReference>
<feature type="region of interest" description="Disordered" evidence="1">
    <location>
        <begin position="1"/>
        <end position="43"/>
    </location>
</feature>
<dbReference type="PROSITE" id="PS50076">
    <property type="entry name" value="DNAJ_2"/>
    <property type="match status" value="1"/>
</dbReference>
<dbReference type="InterPro" id="IPR018253">
    <property type="entry name" value="DnaJ_domain_CS"/>
</dbReference>
<dbReference type="SUPFAM" id="SSF46565">
    <property type="entry name" value="Chaperone J-domain"/>
    <property type="match status" value="1"/>
</dbReference>
<name>A0A2V0PD24_9CHLO</name>
<feature type="compositionally biased region" description="Basic and acidic residues" evidence="1">
    <location>
        <begin position="239"/>
        <end position="257"/>
    </location>
</feature>
<evidence type="ECO:0000313" key="3">
    <source>
        <dbReference type="EMBL" id="GBF95067.1"/>
    </source>
</evidence>
<feature type="region of interest" description="Disordered" evidence="1">
    <location>
        <begin position="108"/>
        <end position="158"/>
    </location>
</feature>
<feature type="compositionally biased region" description="Low complexity" evidence="1">
    <location>
        <begin position="323"/>
        <end position="343"/>
    </location>
</feature>
<feature type="region of interest" description="Disordered" evidence="1">
    <location>
        <begin position="239"/>
        <end position="258"/>
    </location>
</feature>
<dbReference type="AlphaFoldDB" id="A0A2V0PD24"/>
<reference evidence="3 4" key="1">
    <citation type="journal article" date="2018" name="Sci. Rep.">
        <title>Raphidocelis subcapitata (=Pseudokirchneriella subcapitata) provides an insight into genome evolution and environmental adaptations in the Sphaeropleales.</title>
        <authorList>
            <person name="Suzuki S."/>
            <person name="Yamaguchi H."/>
            <person name="Nakajima N."/>
            <person name="Kawachi M."/>
        </authorList>
    </citation>
    <scope>NUCLEOTIDE SEQUENCE [LARGE SCALE GENOMIC DNA]</scope>
    <source>
        <strain evidence="3 4">NIES-35</strain>
    </source>
</reference>
<proteinExistence type="predicted"/>
<accession>A0A2V0PD24</accession>
<dbReference type="GO" id="GO:0051082">
    <property type="term" value="F:unfolded protein binding"/>
    <property type="evidence" value="ECO:0007669"/>
    <property type="project" value="TreeGrafter"/>
</dbReference>
<keyword evidence="4" id="KW-1185">Reference proteome</keyword>
<feature type="compositionally biased region" description="Basic and acidic residues" evidence="1">
    <location>
        <begin position="296"/>
        <end position="322"/>
    </location>
</feature>
<dbReference type="PRINTS" id="PR00625">
    <property type="entry name" value="JDOMAIN"/>
</dbReference>
<dbReference type="PROSITE" id="PS00636">
    <property type="entry name" value="DNAJ_1"/>
    <property type="match status" value="1"/>
</dbReference>
<dbReference type="Pfam" id="PF00226">
    <property type="entry name" value="DnaJ"/>
    <property type="match status" value="1"/>
</dbReference>
<evidence type="ECO:0000313" key="4">
    <source>
        <dbReference type="Proteomes" id="UP000247498"/>
    </source>
</evidence>
<dbReference type="CDD" id="cd06257">
    <property type="entry name" value="DnaJ"/>
    <property type="match status" value="1"/>
</dbReference>
<dbReference type="InParanoid" id="A0A2V0PD24"/>
<organism evidence="3 4">
    <name type="scientific">Raphidocelis subcapitata</name>
    <dbReference type="NCBI Taxonomy" id="307507"/>
    <lineage>
        <taxon>Eukaryota</taxon>
        <taxon>Viridiplantae</taxon>
        <taxon>Chlorophyta</taxon>
        <taxon>core chlorophytes</taxon>
        <taxon>Chlorophyceae</taxon>
        <taxon>CS clade</taxon>
        <taxon>Sphaeropleales</taxon>
        <taxon>Selenastraceae</taxon>
        <taxon>Raphidocelis</taxon>
    </lineage>
</organism>
<dbReference type="InterPro" id="IPR001623">
    <property type="entry name" value="DnaJ_domain"/>
</dbReference>
<dbReference type="FunCoup" id="A0A2V0PD24">
    <property type="interactions" value="13"/>
</dbReference>
<feature type="compositionally biased region" description="Gly residues" evidence="1">
    <location>
        <begin position="121"/>
        <end position="149"/>
    </location>
</feature>
<dbReference type="Gene3D" id="1.10.287.110">
    <property type="entry name" value="DnaJ domain"/>
    <property type="match status" value="1"/>
</dbReference>
<evidence type="ECO:0000259" key="2">
    <source>
        <dbReference type="PROSITE" id="PS50076"/>
    </source>
</evidence>
<feature type="region of interest" description="Disordered" evidence="1">
    <location>
        <begin position="275"/>
        <end position="370"/>
    </location>
</feature>
<sequence length="370" mass="39573">MLSRLTGGSGRPRACPAHHRSQAASAPWGPAVARAAHAQRRRPRTVAVRAERSLYEVLGVEPAANDRDIKRAYRQKALKLHPDVNKEPDAEARFMEVKAAFSVLSDPTQRADYDRRRRSGSWGGWRPGGGADYGWGGSSSGGAGAGAGAGQRRPKSQEEEFYGLGDLAEALGRDLSGALSGAARGLADLGQGLASRPGAAAEFLQRGAGGVAGWAREQAGRAKADGLEDFFRDLEKEADSWAEKRSAARKDGGKDRPLSLWEELAAIGGEFVEYLESTLPSEEESGGGSGPGGKRSPLDEYESLKRRYKMDGQEAAEAEKQKQQAQAKQAQAKQQQQQAQAQAQPPPKAKTADEEVDEMLAALKKKLGKS</sequence>
<dbReference type="Proteomes" id="UP000247498">
    <property type="component" value="Unassembled WGS sequence"/>
</dbReference>
<dbReference type="GO" id="GO:0042026">
    <property type="term" value="P:protein refolding"/>
    <property type="evidence" value="ECO:0007669"/>
    <property type="project" value="TreeGrafter"/>
</dbReference>
<dbReference type="GO" id="GO:0005737">
    <property type="term" value="C:cytoplasm"/>
    <property type="evidence" value="ECO:0007669"/>
    <property type="project" value="TreeGrafter"/>
</dbReference>
<dbReference type="InterPro" id="IPR036869">
    <property type="entry name" value="J_dom_sf"/>
</dbReference>
<dbReference type="OrthoDB" id="10250354at2759"/>